<keyword evidence="2" id="KW-1185">Reference proteome</keyword>
<evidence type="ECO:0000313" key="2">
    <source>
        <dbReference type="Proteomes" id="UP000027135"/>
    </source>
</evidence>
<dbReference type="AlphaFoldDB" id="A0A067RBD7"/>
<organism evidence="1 2">
    <name type="scientific">Zootermopsis nevadensis</name>
    <name type="common">Dampwood termite</name>
    <dbReference type="NCBI Taxonomy" id="136037"/>
    <lineage>
        <taxon>Eukaryota</taxon>
        <taxon>Metazoa</taxon>
        <taxon>Ecdysozoa</taxon>
        <taxon>Arthropoda</taxon>
        <taxon>Hexapoda</taxon>
        <taxon>Insecta</taxon>
        <taxon>Pterygota</taxon>
        <taxon>Neoptera</taxon>
        <taxon>Polyneoptera</taxon>
        <taxon>Dictyoptera</taxon>
        <taxon>Blattodea</taxon>
        <taxon>Blattoidea</taxon>
        <taxon>Termitoidae</taxon>
        <taxon>Termopsidae</taxon>
        <taxon>Zootermopsis</taxon>
    </lineage>
</organism>
<gene>
    <name evidence="1" type="ORF">L798_08376</name>
</gene>
<dbReference type="Proteomes" id="UP000027135">
    <property type="component" value="Unassembled WGS sequence"/>
</dbReference>
<sequence length="59" mass="6779">MRYVNQKFLSDGECITAKRDGSRRSFCAAFPKSTCQCSRSINFFYELLTWLLPTQFGSA</sequence>
<dbReference type="EMBL" id="KK852751">
    <property type="protein sequence ID" value="KDR17119.1"/>
    <property type="molecule type" value="Genomic_DNA"/>
</dbReference>
<reference evidence="1 2" key="1">
    <citation type="journal article" date="2014" name="Nat. Commun.">
        <title>Molecular traces of alternative social organization in a termite genome.</title>
        <authorList>
            <person name="Terrapon N."/>
            <person name="Li C."/>
            <person name="Robertson H.M."/>
            <person name="Ji L."/>
            <person name="Meng X."/>
            <person name="Booth W."/>
            <person name="Chen Z."/>
            <person name="Childers C.P."/>
            <person name="Glastad K.M."/>
            <person name="Gokhale K."/>
            <person name="Gowin J."/>
            <person name="Gronenberg W."/>
            <person name="Hermansen R.A."/>
            <person name="Hu H."/>
            <person name="Hunt B.G."/>
            <person name="Huylmans A.K."/>
            <person name="Khalil S.M."/>
            <person name="Mitchell R.D."/>
            <person name="Munoz-Torres M.C."/>
            <person name="Mustard J.A."/>
            <person name="Pan H."/>
            <person name="Reese J.T."/>
            <person name="Scharf M.E."/>
            <person name="Sun F."/>
            <person name="Vogel H."/>
            <person name="Xiao J."/>
            <person name="Yang W."/>
            <person name="Yang Z."/>
            <person name="Yang Z."/>
            <person name="Zhou J."/>
            <person name="Zhu J."/>
            <person name="Brent C.S."/>
            <person name="Elsik C.G."/>
            <person name="Goodisman M.A."/>
            <person name="Liberles D.A."/>
            <person name="Roe R.M."/>
            <person name="Vargo E.L."/>
            <person name="Vilcinskas A."/>
            <person name="Wang J."/>
            <person name="Bornberg-Bauer E."/>
            <person name="Korb J."/>
            <person name="Zhang G."/>
            <person name="Liebig J."/>
        </authorList>
    </citation>
    <scope>NUCLEOTIDE SEQUENCE [LARGE SCALE GENOMIC DNA]</scope>
    <source>
        <tissue evidence="1">Whole organism</tissue>
    </source>
</reference>
<proteinExistence type="predicted"/>
<dbReference type="InParanoid" id="A0A067RBD7"/>
<evidence type="ECO:0000313" key="1">
    <source>
        <dbReference type="EMBL" id="KDR17119.1"/>
    </source>
</evidence>
<name>A0A067RBD7_ZOONE</name>
<accession>A0A067RBD7</accession>
<protein>
    <submittedName>
        <fullName evidence="1">Uncharacterized protein</fullName>
    </submittedName>
</protein>